<dbReference type="GO" id="GO:0006412">
    <property type="term" value="P:translation"/>
    <property type="evidence" value="ECO:0007669"/>
    <property type="project" value="UniProtKB-UniRule"/>
</dbReference>
<evidence type="ECO:0000313" key="8">
    <source>
        <dbReference type="EMBL" id="KQM09022.1"/>
    </source>
</evidence>
<dbReference type="InterPro" id="IPR036164">
    <property type="entry name" value="bL21-like_sf"/>
</dbReference>
<dbReference type="STRING" id="1702214.AL399_03975"/>
<reference evidence="8" key="1">
    <citation type="submission" date="2015-08" db="EMBL/GenBank/DDBJ databases">
        <title>Candidatus Bacteriodes Periocalifornicus.</title>
        <authorList>
            <person name="McLean J.S."/>
            <person name="Kelley S."/>
        </authorList>
    </citation>
    <scope>NUCLEOTIDE SEQUENCE [LARGE SCALE GENOMIC DNA]</scope>
    <source>
        <strain evidence="8">12B</strain>
    </source>
</reference>
<evidence type="ECO:0000256" key="3">
    <source>
        <dbReference type="ARBA" id="ARBA00022884"/>
    </source>
</evidence>
<comment type="similarity">
    <text evidence="1 6 7">Belongs to the bacterial ribosomal protein bL21 family.</text>
</comment>
<dbReference type="PANTHER" id="PTHR21349">
    <property type="entry name" value="50S RIBOSOMAL PROTEIN L21"/>
    <property type="match status" value="1"/>
</dbReference>
<dbReference type="GO" id="GO:0003735">
    <property type="term" value="F:structural constituent of ribosome"/>
    <property type="evidence" value="ECO:0007669"/>
    <property type="project" value="InterPro"/>
</dbReference>
<keyword evidence="9" id="KW-1185">Reference proteome</keyword>
<dbReference type="PANTHER" id="PTHR21349:SF0">
    <property type="entry name" value="LARGE RIBOSOMAL SUBUNIT PROTEIN BL21M"/>
    <property type="match status" value="1"/>
</dbReference>
<sequence>MYVVVEIAGQQFKVQQDQRIYVHRLAGTVGDAVEFNQVLLVDHDNAVTVGTPTVAGAVVKAKILDHVKGDKVIVFKKKRRKGYKVKRGHRQCFTQIEISEIVA</sequence>
<dbReference type="SUPFAM" id="SSF141091">
    <property type="entry name" value="L21p-like"/>
    <property type="match status" value="1"/>
</dbReference>
<keyword evidence="3 6" id="KW-0694">RNA-binding</keyword>
<dbReference type="AlphaFoldDB" id="A0A0Q4AY77"/>
<keyword evidence="4 6" id="KW-0689">Ribosomal protein</keyword>
<evidence type="ECO:0000256" key="2">
    <source>
        <dbReference type="ARBA" id="ARBA00022730"/>
    </source>
</evidence>
<dbReference type="GO" id="GO:0019843">
    <property type="term" value="F:rRNA binding"/>
    <property type="evidence" value="ECO:0007669"/>
    <property type="project" value="UniProtKB-UniRule"/>
</dbReference>
<dbReference type="InterPro" id="IPR001787">
    <property type="entry name" value="Ribosomal_bL21"/>
</dbReference>
<dbReference type="Pfam" id="PF00829">
    <property type="entry name" value="Ribosomal_L21p"/>
    <property type="match status" value="1"/>
</dbReference>
<organism evidence="8 9">
    <name type="scientific">Candidatus [Bacteroides] periocalifornicus</name>
    <dbReference type="NCBI Taxonomy" id="1702214"/>
    <lineage>
        <taxon>Bacteria</taxon>
        <taxon>Pseudomonadati</taxon>
        <taxon>Bacteroidota</taxon>
    </lineage>
</organism>
<comment type="function">
    <text evidence="6 7">This protein binds to 23S rRNA in the presence of protein L20.</text>
</comment>
<dbReference type="PATRIC" id="fig|1702214.3.peg.1500"/>
<protein>
    <recommendedName>
        <fullName evidence="6">Large ribosomal subunit protein bL21</fullName>
    </recommendedName>
</protein>
<evidence type="ECO:0000256" key="5">
    <source>
        <dbReference type="ARBA" id="ARBA00023274"/>
    </source>
</evidence>
<comment type="caution">
    <text evidence="8">The sequence shown here is derived from an EMBL/GenBank/DDBJ whole genome shotgun (WGS) entry which is preliminary data.</text>
</comment>
<evidence type="ECO:0000256" key="1">
    <source>
        <dbReference type="ARBA" id="ARBA00008563"/>
    </source>
</evidence>
<proteinExistence type="inferred from homology"/>
<dbReference type="PROSITE" id="PS01169">
    <property type="entry name" value="RIBOSOMAL_L21"/>
    <property type="match status" value="1"/>
</dbReference>
<dbReference type="InterPro" id="IPR028909">
    <property type="entry name" value="bL21-like"/>
</dbReference>
<evidence type="ECO:0000313" key="9">
    <source>
        <dbReference type="Proteomes" id="UP000054172"/>
    </source>
</evidence>
<dbReference type="GO" id="GO:1990904">
    <property type="term" value="C:ribonucleoprotein complex"/>
    <property type="evidence" value="ECO:0007669"/>
    <property type="project" value="UniProtKB-KW"/>
</dbReference>
<dbReference type="HAMAP" id="MF_01363">
    <property type="entry name" value="Ribosomal_bL21"/>
    <property type="match status" value="1"/>
</dbReference>
<dbReference type="NCBIfam" id="TIGR00061">
    <property type="entry name" value="L21"/>
    <property type="match status" value="1"/>
</dbReference>
<gene>
    <name evidence="6" type="primary">rplU</name>
    <name evidence="8" type="ORF">AL399_03975</name>
</gene>
<dbReference type="InterPro" id="IPR018258">
    <property type="entry name" value="Ribosomal_bL21_CS"/>
</dbReference>
<accession>A0A0Q4AY77</accession>
<comment type="subunit">
    <text evidence="6">Part of the 50S ribosomal subunit. Contacts protein L20.</text>
</comment>
<dbReference type="GO" id="GO:0005840">
    <property type="term" value="C:ribosome"/>
    <property type="evidence" value="ECO:0007669"/>
    <property type="project" value="UniProtKB-KW"/>
</dbReference>
<evidence type="ECO:0000256" key="4">
    <source>
        <dbReference type="ARBA" id="ARBA00022980"/>
    </source>
</evidence>
<dbReference type="GO" id="GO:0005737">
    <property type="term" value="C:cytoplasm"/>
    <property type="evidence" value="ECO:0007669"/>
    <property type="project" value="UniProtKB-ARBA"/>
</dbReference>
<evidence type="ECO:0000256" key="7">
    <source>
        <dbReference type="RuleBase" id="RU000562"/>
    </source>
</evidence>
<keyword evidence="2 6" id="KW-0699">rRNA-binding</keyword>
<evidence type="ECO:0000256" key="6">
    <source>
        <dbReference type="HAMAP-Rule" id="MF_01363"/>
    </source>
</evidence>
<dbReference type="Proteomes" id="UP000054172">
    <property type="component" value="Unassembled WGS sequence"/>
</dbReference>
<name>A0A0Q4AY77_9BACT</name>
<dbReference type="EMBL" id="LIIK01000014">
    <property type="protein sequence ID" value="KQM09022.1"/>
    <property type="molecule type" value="Genomic_DNA"/>
</dbReference>
<keyword evidence="5 6" id="KW-0687">Ribonucleoprotein</keyword>